<dbReference type="Proteomes" id="UP000784294">
    <property type="component" value="Unassembled WGS sequence"/>
</dbReference>
<sequence>MDSGQGCTIWCYGLARTRWRADATAQSHSLAAGSLAAGLNTIKPPASSRRWLRGEGKTQSLLTQMSTSMLNAFSSATGMLKANNRDESGVLEERDCERASKKSISALSVLGPGSDLAARDGGRDNLR</sequence>
<protein>
    <submittedName>
        <fullName evidence="1">Uncharacterized protein</fullName>
    </submittedName>
</protein>
<reference evidence="1" key="1">
    <citation type="submission" date="2018-11" db="EMBL/GenBank/DDBJ databases">
        <authorList>
            <consortium name="Pathogen Informatics"/>
        </authorList>
    </citation>
    <scope>NUCLEOTIDE SEQUENCE</scope>
</reference>
<gene>
    <name evidence="1" type="ORF">PXEA_LOCUS1584</name>
</gene>
<evidence type="ECO:0000313" key="2">
    <source>
        <dbReference type="Proteomes" id="UP000784294"/>
    </source>
</evidence>
<accession>A0A3S4ZCP6</accession>
<dbReference type="EMBL" id="CAAALY010003258">
    <property type="protein sequence ID" value="VEL08144.1"/>
    <property type="molecule type" value="Genomic_DNA"/>
</dbReference>
<evidence type="ECO:0000313" key="1">
    <source>
        <dbReference type="EMBL" id="VEL08144.1"/>
    </source>
</evidence>
<dbReference type="AlphaFoldDB" id="A0A3S4ZCP6"/>
<comment type="caution">
    <text evidence="1">The sequence shown here is derived from an EMBL/GenBank/DDBJ whole genome shotgun (WGS) entry which is preliminary data.</text>
</comment>
<name>A0A3S4ZCP6_9PLAT</name>
<organism evidence="1 2">
    <name type="scientific">Protopolystoma xenopodis</name>
    <dbReference type="NCBI Taxonomy" id="117903"/>
    <lineage>
        <taxon>Eukaryota</taxon>
        <taxon>Metazoa</taxon>
        <taxon>Spiralia</taxon>
        <taxon>Lophotrochozoa</taxon>
        <taxon>Platyhelminthes</taxon>
        <taxon>Monogenea</taxon>
        <taxon>Polyopisthocotylea</taxon>
        <taxon>Polystomatidea</taxon>
        <taxon>Polystomatidae</taxon>
        <taxon>Protopolystoma</taxon>
    </lineage>
</organism>
<keyword evidence="2" id="KW-1185">Reference proteome</keyword>
<proteinExistence type="predicted"/>